<dbReference type="InterPro" id="IPR023395">
    <property type="entry name" value="MCP_dom_sf"/>
</dbReference>
<reference evidence="8 9" key="1">
    <citation type="journal article" date="2020" name="bioRxiv">
        <title>Metabolic contributions of an alphaproteobacterial endosymbiont in the apicomplexan Cardiosporidium cionae.</title>
        <authorList>
            <person name="Hunter E.S."/>
            <person name="Paight C.J."/>
            <person name="Lane C.E."/>
        </authorList>
    </citation>
    <scope>NUCLEOTIDE SEQUENCE [LARGE SCALE GENOMIC DNA]</scope>
    <source>
        <strain evidence="8">ESH_2018</strain>
    </source>
</reference>
<feature type="non-terminal residue" evidence="8">
    <location>
        <position position="203"/>
    </location>
</feature>
<name>A0ABQ7JFU4_9APIC</name>
<comment type="similarity">
    <text evidence="2">Belongs to the mitochondrial carrier (TC 2.A.29) family.</text>
</comment>
<evidence type="ECO:0000256" key="3">
    <source>
        <dbReference type="ARBA" id="ARBA00022448"/>
    </source>
</evidence>
<dbReference type="Pfam" id="PF00153">
    <property type="entry name" value="Mito_carr"/>
    <property type="match status" value="1"/>
</dbReference>
<evidence type="ECO:0000256" key="2">
    <source>
        <dbReference type="ARBA" id="ARBA00006375"/>
    </source>
</evidence>
<sequence>MLSTDMLSKPEAISKPAAARLDIDEAFNWEFWKGDWPFWKHALSGSCAGVMEHIVMFPLDTVKTRVQAMKISFLRTRNGSGPVLNSVSGVTHTLVSGSSSVESIYASSSFPSSSATTSFTNSASRPFNPLFNEGVQTAIPGSSSTATASIPKISSNWNQGNIFGSHWMNRSFFSFRPESFRAFFFPFPGRGELTAAVNGLVSE</sequence>
<dbReference type="InterPro" id="IPR018108">
    <property type="entry name" value="MCP_transmembrane"/>
</dbReference>
<keyword evidence="7" id="KW-0472">Membrane</keyword>
<dbReference type="Proteomes" id="UP000823046">
    <property type="component" value="Unassembled WGS sequence"/>
</dbReference>
<accession>A0ABQ7JFU4</accession>
<evidence type="ECO:0000256" key="4">
    <source>
        <dbReference type="ARBA" id="ARBA00022692"/>
    </source>
</evidence>
<evidence type="ECO:0000256" key="1">
    <source>
        <dbReference type="ARBA" id="ARBA00004225"/>
    </source>
</evidence>
<dbReference type="SUPFAM" id="SSF103506">
    <property type="entry name" value="Mitochondrial carrier"/>
    <property type="match status" value="1"/>
</dbReference>
<comment type="subcellular location">
    <subcellularLocation>
        <location evidence="1">Mitochondrion membrane</location>
        <topology evidence="1">Multi-pass membrane protein</topology>
    </subcellularLocation>
</comment>
<evidence type="ECO:0000256" key="5">
    <source>
        <dbReference type="ARBA" id="ARBA00022989"/>
    </source>
</evidence>
<evidence type="ECO:0000313" key="9">
    <source>
        <dbReference type="Proteomes" id="UP000823046"/>
    </source>
</evidence>
<dbReference type="PANTHER" id="PTHR45758">
    <property type="entry name" value="MITOFERRIN-1-RELATED"/>
    <property type="match status" value="1"/>
</dbReference>
<proteinExistence type="inferred from homology"/>
<keyword evidence="4" id="KW-0812">Transmembrane</keyword>
<dbReference type="EMBL" id="JADAQX010000045">
    <property type="protein sequence ID" value="KAF8822520.1"/>
    <property type="molecule type" value="Genomic_DNA"/>
</dbReference>
<keyword evidence="6" id="KW-0496">Mitochondrion</keyword>
<dbReference type="Gene3D" id="1.50.40.10">
    <property type="entry name" value="Mitochondrial carrier domain"/>
    <property type="match status" value="1"/>
</dbReference>
<keyword evidence="5" id="KW-1133">Transmembrane helix</keyword>
<evidence type="ECO:0000256" key="7">
    <source>
        <dbReference type="ARBA" id="ARBA00023136"/>
    </source>
</evidence>
<gene>
    <name evidence="8" type="ORF">IE077_003554</name>
</gene>
<evidence type="ECO:0000313" key="8">
    <source>
        <dbReference type="EMBL" id="KAF8822520.1"/>
    </source>
</evidence>
<protein>
    <submittedName>
        <fullName evidence="8">Uncharacterized protein</fullName>
    </submittedName>
</protein>
<keyword evidence="9" id="KW-1185">Reference proteome</keyword>
<organism evidence="8 9">
    <name type="scientific">Cardiosporidium cionae</name>
    <dbReference type="NCBI Taxonomy" id="476202"/>
    <lineage>
        <taxon>Eukaryota</taxon>
        <taxon>Sar</taxon>
        <taxon>Alveolata</taxon>
        <taxon>Apicomplexa</taxon>
        <taxon>Aconoidasida</taxon>
        <taxon>Nephromycida</taxon>
        <taxon>Cardiosporidium</taxon>
    </lineage>
</organism>
<comment type="caution">
    <text evidence="8">The sequence shown here is derived from an EMBL/GenBank/DDBJ whole genome shotgun (WGS) entry which is preliminary data.</text>
</comment>
<evidence type="ECO:0000256" key="6">
    <source>
        <dbReference type="ARBA" id="ARBA00023128"/>
    </source>
</evidence>
<keyword evidence="3" id="KW-0813">Transport</keyword>